<keyword evidence="2" id="KW-1185">Reference proteome</keyword>
<dbReference type="Pfam" id="PF06257">
    <property type="entry name" value="VEG"/>
    <property type="match status" value="1"/>
</dbReference>
<dbReference type="KEGG" id="kme:H0A61_00860"/>
<reference evidence="1" key="1">
    <citation type="submission" date="2020-07" db="EMBL/GenBank/DDBJ databases">
        <title>Koleobacter methoxysyntrophicus gen. nov., sp. nov., a novel anaerobic bacterium isolated from deep subsurface oil field and proposal of Koleobacterales ord. nov. in the phylum Firmicutes.</title>
        <authorList>
            <person name="Sakamoto S."/>
            <person name="Tamaki H."/>
        </authorList>
    </citation>
    <scope>NUCLEOTIDE SEQUENCE</scope>
    <source>
        <strain evidence="1">NRmbB1</strain>
    </source>
</reference>
<proteinExistence type="predicted"/>
<dbReference type="InterPro" id="IPR009366">
    <property type="entry name" value="Protein_Veg"/>
</dbReference>
<protein>
    <submittedName>
        <fullName evidence="1">Protein Veg</fullName>
    </submittedName>
</protein>
<dbReference type="RefSeq" id="WP_206708742.1">
    <property type="nucleotide sequence ID" value="NZ_CP059066.1"/>
</dbReference>
<dbReference type="AlphaFoldDB" id="A0A8A0RJY5"/>
<gene>
    <name evidence="1" type="primary">veg</name>
    <name evidence="1" type="ORF">H0A61_00860</name>
</gene>
<dbReference type="GO" id="GO:0006355">
    <property type="term" value="P:regulation of DNA-templated transcription"/>
    <property type="evidence" value="ECO:0007669"/>
    <property type="project" value="InterPro"/>
</dbReference>
<dbReference type="PIRSF" id="PIRSF037257">
    <property type="entry name" value="DUF1021"/>
    <property type="match status" value="1"/>
</dbReference>
<sequence length="90" mass="10446">MGKNELLRIKKDVEAFVGQRVKLKANRGRRKTFEREGILEKTYPNIFVVKIDDKTNAVRRVSYSYTDILTETVEVTVYGENGYKKIKCVS</sequence>
<dbReference type="PANTHER" id="PTHR40026:SF1">
    <property type="entry name" value="PROTEIN VEG"/>
    <property type="match status" value="1"/>
</dbReference>
<dbReference type="Gene3D" id="2.30.30.100">
    <property type="match status" value="1"/>
</dbReference>
<organism evidence="1 2">
    <name type="scientific">Koleobacter methoxysyntrophicus</name>
    <dbReference type="NCBI Taxonomy" id="2751313"/>
    <lineage>
        <taxon>Bacteria</taxon>
        <taxon>Bacillati</taxon>
        <taxon>Bacillota</taxon>
        <taxon>Clostridia</taxon>
        <taxon>Koleobacterales</taxon>
        <taxon>Koleobacteraceae</taxon>
        <taxon>Koleobacter</taxon>
    </lineage>
</organism>
<evidence type="ECO:0000313" key="2">
    <source>
        <dbReference type="Proteomes" id="UP000662904"/>
    </source>
</evidence>
<accession>A0A8A0RJY5</accession>
<dbReference type="Proteomes" id="UP000662904">
    <property type="component" value="Chromosome"/>
</dbReference>
<evidence type="ECO:0000313" key="1">
    <source>
        <dbReference type="EMBL" id="QSQ08533.1"/>
    </source>
</evidence>
<dbReference type="EMBL" id="CP059066">
    <property type="protein sequence ID" value="QSQ08533.1"/>
    <property type="molecule type" value="Genomic_DNA"/>
</dbReference>
<dbReference type="PANTHER" id="PTHR40026">
    <property type="entry name" value="PROTEIN VEG"/>
    <property type="match status" value="1"/>
</dbReference>
<name>A0A8A0RJY5_9FIRM</name>